<proteinExistence type="predicted"/>
<gene>
    <name evidence="1" type="ORF">BN2476_630084</name>
</gene>
<comment type="caution">
    <text evidence="1">The sequence shown here is derived from an EMBL/GenBank/DDBJ whole genome shotgun (WGS) entry which is preliminary data.</text>
</comment>
<evidence type="ECO:0008006" key="3">
    <source>
        <dbReference type="Google" id="ProtNLM"/>
    </source>
</evidence>
<accession>A0A1N7SLM0</accession>
<evidence type="ECO:0000313" key="1">
    <source>
        <dbReference type="EMBL" id="SIT48268.1"/>
    </source>
</evidence>
<dbReference type="EMBL" id="CYGY02000063">
    <property type="protein sequence ID" value="SIT48268.1"/>
    <property type="molecule type" value="Genomic_DNA"/>
</dbReference>
<reference evidence="1" key="1">
    <citation type="submission" date="2016-12" db="EMBL/GenBank/DDBJ databases">
        <authorList>
            <person name="Moulin L."/>
        </authorList>
    </citation>
    <scope>NUCLEOTIDE SEQUENCE [LARGE SCALE GENOMIC DNA]</scope>
    <source>
        <strain evidence="1">STM 7183</strain>
    </source>
</reference>
<sequence>MGNEEDENAVSRAWVSRYGVISCAVPGTSRFNLSLRDVEEPLFERGLCVTYETIRRWRDKFGAPFWTTCQGCAAQARFDMAP</sequence>
<dbReference type="AlphaFoldDB" id="A0A1N7SLM0"/>
<name>A0A1N7SLM0_9BURK</name>
<organism evidence="1 2">
    <name type="scientific">Paraburkholderia piptadeniae</name>
    <dbReference type="NCBI Taxonomy" id="1701573"/>
    <lineage>
        <taxon>Bacteria</taxon>
        <taxon>Pseudomonadati</taxon>
        <taxon>Pseudomonadota</taxon>
        <taxon>Betaproteobacteria</taxon>
        <taxon>Burkholderiales</taxon>
        <taxon>Burkholderiaceae</taxon>
        <taxon>Paraburkholderia</taxon>
    </lineage>
</organism>
<evidence type="ECO:0000313" key="2">
    <source>
        <dbReference type="Proteomes" id="UP000195569"/>
    </source>
</evidence>
<dbReference type="Proteomes" id="UP000195569">
    <property type="component" value="Unassembled WGS sequence"/>
</dbReference>
<protein>
    <recommendedName>
        <fullName evidence="3">Transposase</fullName>
    </recommendedName>
</protein>
<keyword evidence="2" id="KW-1185">Reference proteome</keyword>